<protein>
    <submittedName>
        <fullName evidence="3">Glycosyltransferase family 4 protein</fullName>
    </submittedName>
</protein>
<dbReference type="AlphaFoldDB" id="A0A927FB06"/>
<dbReference type="PANTHER" id="PTHR46401:SF2">
    <property type="entry name" value="GLYCOSYLTRANSFERASE WBBK-RELATED"/>
    <property type="match status" value="1"/>
</dbReference>
<evidence type="ECO:0000259" key="2">
    <source>
        <dbReference type="Pfam" id="PF00534"/>
    </source>
</evidence>
<dbReference type="GO" id="GO:0016757">
    <property type="term" value="F:glycosyltransferase activity"/>
    <property type="evidence" value="ECO:0007669"/>
    <property type="project" value="InterPro"/>
</dbReference>
<accession>A0A927FB06</accession>
<dbReference type="EMBL" id="JACYFG010000039">
    <property type="protein sequence ID" value="MBD5781075.1"/>
    <property type="molecule type" value="Genomic_DNA"/>
</dbReference>
<keyword evidence="4" id="KW-1185">Reference proteome</keyword>
<evidence type="ECO:0000313" key="4">
    <source>
        <dbReference type="Proteomes" id="UP000622317"/>
    </source>
</evidence>
<comment type="caution">
    <text evidence="3">The sequence shown here is derived from an EMBL/GenBank/DDBJ whole genome shotgun (WGS) entry which is preliminary data.</text>
</comment>
<dbReference type="Proteomes" id="UP000622317">
    <property type="component" value="Unassembled WGS sequence"/>
</dbReference>
<dbReference type="Pfam" id="PF00534">
    <property type="entry name" value="Glycos_transf_1"/>
    <property type="match status" value="1"/>
</dbReference>
<dbReference type="PANTHER" id="PTHR46401">
    <property type="entry name" value="GLYCOSYLTRANSFERASE WBBK-RELATED"/>
    <property type="match status" value="1"/>
</dbReference>
<sequence>MQSNKISKIIGATYGDPYSASTYSGVPFHVFESLEKNSVEVSRINLERYNKLDFITGLIDINRSLANMRPRKNPYWRYLPSNIERLTKRTESIYNNIGPADAILQIGVAGIPKHNAPFCSHVEFSIKSAANDPVFSVNYGFSHSRAKYLARAIEGERIFLESNDLIWTNSEWTASTFEHHKLNKEKFWIHPPPCNLTDPGPIEKKWDEPNILFVGKDWTRKGGPQLITAFKALKQRYTKSTLTIIGCDPKIREPGVRVLGFLDKRKNDELNLIQKAYKDATVFCLPSAWESVGIVYMEAAIFSIPTIMYKGQGRDKIFPSSMFKHLTEVNPNEIVEVISSLIENPQESMALAKKARQFVLSNFSLQAFTNKLTSQLSLIKKTI</sequence>
<name>A0A927FB06_9BACT</name>
<evidence type="ECO:0000256" key="1">
    <source>
        <dbReference type="ARBA" id="ARBA00022679"/>
    </source>
</evidence>
<dbReference type="RefSeq" id="WP_191618181.1">
    <property type="nucleotide sequence ID" value="NZ_JACYFG010000039.1"/>
</dbReference>
<reference evidence="3" key="1">
    <citation type="submission" date="2020-09" db="EMBL/GenBank/DDBJ databases">
        <title>Pelagicoccus enzymogenes sp. nov. with an EPS production, isolated from marine sediment.</title>
        <authorList>
            <person name="Feng X."/>
        </authorList>
    </citation>
    <scope>NUCLEOTIDE SEQUENCE</scope>
    <source>
        <strain evidence="3">NFK12</strain>
    </source>
</reference>
<dbReference type="GO" id="GO:0009103">
    <property type="term" value="P:lipopolysaccharide biosynthetic process"/>
    <property type="evidence" value="ECO:0007669"/>
    <property type="project" value="TreeGrafter"/>
</dbReference>
<dbReference type="Gene3D" id="3.40.50.2000">
    <property type="entry name" value="Glycogen Phosphorylase B"/>
    <property type="match status" value="1"/>
</dbReference>
<dbReference type="SUPFAM" id="SSF53756">
    <property type="entry name" value="UDP-Glycosyltransferase/glycogen phosphorylase"/>
    <property type="match status" value="1"/>
</dbReference>
<dbReference type="InterPro" id="IPR001296">
    <property type="entry name" value="Glyco_trans_1"/>
</dbReference>
<keyword evidence="1" id="KW-0808">Transferase</keyword>
<feature type="domain" description="Glycosyl transferase family 1" evidence="2">
    <location>
        <begin position="203"/>
        <end position="357"/>
    </location>
</feature>
<gene>
    <name evidence="3" type="ORF">IEN85_16370</name>
</gene>
<proteinExistence type="predicted"/>
<dbReference type="CDD" id="cd03801">
    <property type="entry name" value="GT4_PimA-like"/>
    <property type="match status" value="1"/>
</dbReference>
<organism evidence="3 4">
    <name type="scientific">Pelagicoccus enzymogenes</name>
    <dbReference type="NCBI Taxonomy" id="2773457"/>
    <lineage>
        <taxon>Bacteria</taxon>
        <taxon>Pseudomonadati</taxon>
        <taxon>Verrucomicrobiota</taxon>
        <taxon>Opitutia</taxon>
        <taxon>Puniceicoccales</taxon>
        <taxon>Pelagicoccaceae</taxon>
        <taxon>Pelagicoccus</taxon>
    </lineage>
</organism>
<evidence type="ECO:0000313" key="3">
    <source>
        <dbReference type="EMBL" id="MBD5781075.1"/>
    </source>
</evidence>